<gene>
    <name evidence="2" type="ORF">A2908_01525</name>
</gene>
<evidence type="ECO:0000313" key="2">
    <source>
        <dbReference type="EMBL" id="OGZ72533.1"/>
    </source>
</evidence>
<dbReference type="AlphaFoldDB" id="A0A1G2ICV0"/>
<keyword evidence="1" id="KW-0812">Transmembrane</keyword>
<dbReference type="EMBL" id="MHPA01000025">
    <property type="protein sequence ID" value="OGZ72533.1"/>
    <property type="molecule type" value="Genomic_DNA"/>
</dbReference>
<feature type="transmembrane region" description="Helical" evidence="1">
    <location>
        <begin position="33"/>
        <end position="52"/>
    </location>
</feature>
<evidence type="ECO:0000313" key="3">
    <source>
        <dbReference type="Proteomes" id="UP000176774"/>
    </source>
</evidence>
<dbReference type="Proteomes" id="UP000176774">
    <property type="component" value="Unassembled WGS sequence"/>
</dbReference>
<evidence type="ECO:0000256" key="1">
    <source>
        <dbReference type="SAM" id="Phobius"/>
    </source>
</evidence>
<sequence length="140" mass="15400">MSAQDAFFLVALGTTVALSFLTGVYFQRKEKGTLAGFCALGCIIAIACAFFLREKSGNGELIEINNLPLKTHWRVLVKVPLKERYGTIIKNSATGKIISFSSKEEPPAEFVVEKKGIPGLRKKTMTPIESNGYGKEKEKK</sequence>
<proteinExistence type="predicted"/>
<reference evidence="2 3" key="1">
    <citation type="journal article" date="2016" name="Nat. Commun.">
        <title>Thousands of microbial genomes shed light on interconnected biogeochemical processes in an aquifer system.</title>
        <authorList>
            <person name="Anantharaman K."/>
            <person name="Brown C.T."/>
            <person name="Hug L.A."/>
            <person name="Sharon I."/>
            <person name="Castelle C.J."/>
            <person name="Probst A.J."/>
            <person name="Thomas B.C."/>
            <person name="Singh A."/>
            <person name="Wilkins M.J."/>
            <person name="Karaoz U."/>
            <person name="Brodie E.L."/>
            <person name="Williams K.H."/>
            <person name="Hubbard S.S."/>
            <person name="Banfield J.F."/>
        </authorList>
    </citation>
    <scope>NUCLEOTIDE SEQUENCE [LARGE SCALE GENOMIC DNA]</scope>
</reference>
<protein>
    <submittedName>
        <fullName evidence="2">Uncharacterized protein</fullName>
    </submittedName>
</protein>
<accession>A0A1G2ICV0</accession>
<name>A0A1G2ICV0_9BACT</name>
<keyword evidence="1" id="KW-1133">Transmembrane helix</keyword>
<organism evidence="2 3">
    <name type="scientific">Candidatus Staskawiczbacteria bacterium RIFCSPLOWO2_01_FULL_38_12b</name>
    <dbReference type="NCBI Taxonomy" id="1802214"/>
    <lineage>
        <taxon>Bacteria</taxon>
        <taxon>Candidatus Staskawicziibacteriota</taxon>
    </lineage>
</organism>
<keyword evidence="1" id="KW-0472">Membrane</keyword>
<feature type="transmembrane region" description="Helical" evidence="1">
    <location>
        <begin position="6"/>
        <end position="26"/>
    </location>
</feature>
<comment type="caution">
    <text evidence="2">The sequence shown here is derived from an EMBL/GenBank/DDBJ whole genome shotgun (WGS) entry which is preliminary data.</text>
</comment>